<accession>A0AAW1DME5</accession>
<reference evidence="1 2" key="1">
    <citation type="submission" date="2022-12" db="EMBL/GenBank/DDBJ databases">
        <title>Chromosome-level genome assembly of true bugs.</title>
        <authorList>
            <person name="Ma L."/>
            <person name="Li H."/>
        </authorList>
    </citation>
    <scope>NUCLEOTIDE SEQUENCE [LARGE SCALE GENOMIC DNA]</scope>
    <source>
        <strain evidence="1">Lab_2022b</strain>
    </source>
</reference>
<gene>
    <name evidence="1" type="ORF">O3M35_000626</name>
</gene>
<dbReference type="Proteomes" id="UP001461498">
    <property type="component" value="Unassembled WGS sequence"/>
</dbReference>
<protein>
    <submittedName>
        <fullName evidence="1">Uncharacterized protein</fullName>
    </submittedName>
</protein>
<evidence type="ECO:0000313" key="2">
    <source>
        <dbReference type="Proteomes" id="UP001461498"/>
    </source>
</evidence>
<organism evidence="1 2">
    <name type="scientific">Rhynocoris fuscipes</name>
    <dbReference type="NCBI Taxonomy" id="488301"/>
    <lineage>
        <taxon>Eukaryota</taxon>
        <taxon>Metazoa</taxon>
        <taxon>Ecdysozoa</taxon>
        <taxon>Arthropoda</taxon>
        <taxon>Hexapoda</taxon>
        <taxon>Insecta</taxon>
        <taxon>Pterygota</taxon>
        <taxon>Neoptera</taxon>
        <taxon>Paraneoptera</taxon>
        <taxon>Hemiptera</taxon>
        <taxon>Heteroptera</taxon>
        <taxon>Panheteroptera</taxon>
        <taxon>Cimicomorpha</taxon>
        <taxon>Reduviidae</taxon>
        <taxon>Harpactorinae</taxon>
        <taxon>Harpactorini</taxon>
        <taxon>Rhynocoris</taxon>
    </lineage>
</organism>
<proteinExistence type="predicted"/>
<evidence type="ECO:0000313" key="1">
    <source>
        <dbReference type="EMBL" id="KAK9512134.1"/>
    </source>
</evidence>
<dbReference type="AlphaFoldDB" id="A0AAW1DME5"/>
<sequence length="74" mass="8583">MSEERLSNLSLISIEQEQARKLELDELINDFAKKKYEAPITFFKILNQVTSLNMHLMLSQVLLLLVHNNQLKVG</sequence>
<keyword evidence="2" id="KW-1185">Reference proteome</keyword>
<comment type="caution">
    <text evidence="1">The sequence shown here is derived from an EMBL/GenBank/DDBJ whole genome shotgun (WGS) entry which is preliminary data.</text>
</comment>
<name>A0AAW1DME5_9HEMI</name>
<dbReference type="EMBL" id="JAPXFL010000001">
    <property type="protein sequence ID" value="KAK9512134.1"/>
    <property type="molecule type" value="Genomic_DNA"/>
</dbReference>